<feature type="non-terminal residue" evidence="2">
    <location>
        <position position="1"/>
    </location>
</feature>
<reference evidence="2 3" key="1">
    <citation type="journal article" date="2020" name="Front. Microbiol.">
        <title>Single-cell genomics of novel Actinobacteria with the Wood-Ljungdahl pathway discovered in a serpentinizing system.</title>
        <authorList>
            <person name="Merino N."/>
            <person name="Kawai M."/>
            <person name="Boyd E.S."/>
            <person name="Colman D.R."/>
            <person name="McGlynn S.E."/>
            <person name="Nealson K.H."/>
            <person name="Kurokawa K."/>
            <person name="Hongoh Y."/>
        </authorList>
    </citation>
    <scope>NUCLEOTIDE SEQUENCE [LARGE SCALE GENOMIC DNA]</scope>
    <source>
        <strain evidence="2 3">S43</strain>
    </source>
</reference>
<dbReference type="PROSITE" id="PS51918">
    <property type="entry name" value="RADICAL_SAM"/>
    <property type="match status" value="1"/>
</dbReference>
<organism evidence="2 3">
    <name type="scientific">Candidatus Hakubella thermalkaliphila</name>
    <dbReference type="NCBI Taxonomy" id="2754717"/>
    <lineage>
        <taxon>Bacteria</taxon>
        <taxon>Bacillati</taxon>
        <taxon>Actinomycetota</taxon>
        <taxon>Actinomycetota incertae sedis</taxon>
        <taxon>Candidatus Hakubellales</taxon>
        <taxon>Candidatus Hakubellaceae</taxon>
        <taxon>Candidatus Hakubella</taxon>
    </lineage>
</organism>
<evidence type="ECO:0000313" key="3">
    <source>
        <dbReference type="Proteomes" id="UP000576480"/>
    </source>
</evidence>
<dbReference type="Proteomes" id="UP000576480">
    <property type="component" value="Unassembled WGS sequence"/>
</dbReference>
<dbReference type="InterPro" id="IPR023404">
    <property type="entry name" value="rSAM_horseshoe"/>
</dbReference>
<feature type="domain" description="Radical SAM core" evidence="1">
    <location>
        <begin position="1"/>
        <end position="82"/>
    </location>
</feature>
<name>A0A6V8PZF2_9ACTN</name>
<protein>
    <submittedName>
        <fullName evidence="2">tRNA-2-methylthio-N6-dimethylallyladenosine synthase</fullName>
    </submittedName>
</protein>
<dbReference type="PANTHER" id="PTHR43020">
    <property type="entry name" value="CDK5 REGULATORY SUBUNIT-ASSOCIATED PROTEIN 1"/>
    <property type="match status" value="1"/>
</dbReference>
<dbReference type="PANTHER" id="PTHR43020:SF2">
    <property type="entry name" value="MITOCHONDRIAL TRNA METHYLTHIOTRANSFERASE CDK5RAP1"/>
    <property type="match status" value="1"/>
</dbReference>
<evidence type="ECO:0000313" key="2">
    <source>
        <dbReference type="EMBL" id="GFP36061.1"/>
    </source>
</evidence>
<dbReference type="SUPFAM" id="SSF102114">
    <property type="entry name" value="Radical SAM enzymes"/>
    <property type="match status" value="1"/>
</dbReference>
<dbReference type="Gene3D" id="3.80.30.20">
    <property type="entry name" value="tm_1862 like domain"/>
    <property type="match status" value="1"/>
</dbReference>
<dbReference type="InterPro" id="IPR007197">
    <property type="entry name" value="rSAM"/>
</dbReference>
<dbReference type="GO" id="GO:0051539">
    <property type="term" value="F:4 iron, 4 sulfur cluster binding"/>
    <property type="evidence" value="ECO:0007669"/>
    <property type="project" value="TreeGrafter"/>
</dbReference>
<comment type="caution">
    <text evidence="2">The sequence shown here is derived from an EMBL/GenBank/DDBJ whole genome shotgun (WGS) entry which is preliminary data.</text>
</comment>
<accession>A0A6V8PZF2</accession>
<dbReference type="Pfam" id="PF04055">
    <property type="entry name" value="Radical_SAM"/>
    <property type="match status" value="1"/>
</dbReference>
<proteinExistence type="predicted"/>
<dbReference type="EMBL" id="BLSB01000381">
    <property type="protein sequence ID" value="GFP36061.1"/>
    <property type="molecule type" value="Genomic_DNA"/>
</dbReference>
<evidence type="ECO:0000259" key="1">
    <source>
        <dbReference type="PROSITE" id="PS51918"/>
    </source>
</evidence>
<dbReference type="GO" id="GO:0005829">
    <property type="term" value="C:cytosol"/>
    <property type="evidence" value="ECO:0007669"/>
    <property type="project" value="TreeGrafter"/>
</dbReference>
<dbReference type="AlphaFoldDB" id="A0A6V8PZF2"/>
<dbReference type="InterPro" id="IPR058240">
    <property type="entry name" value="rSAM_sf"/>
</dbReference>
<dbReference type="RefSeq" id="WP_176230487.1">
    <property type="nucleotide sequence ID" value="NZ_BLSB01000381.1"/>
</dbReference>
<gene>
    <name evidence="2" type="ORF">HKBW3S43_01848</name>
</gene>
<sequence length="82" mass="9314">ELISCIKELPKVCEHIHLPLQSGSSKILKLMNRGYTYEDYIEQVRKLKESIPQIAITTDLIAGFPSETDNDHSMTIKALRSI</sequence>
<dbReference type="GO" id="GO:0035597">
    <property type="term" value="F:tRNA-2-methylthio-N(6)-dimethylallyladenosine(37) synthase activity"/>
    <property type="evidence" value="ECO:0007669"/>
    <property type="project" value="TreeGrafter"/>
</dbReference>